<name>A0A2V3IQF4_9FLOR</name>
<dbReference type="GO" id="GO:0006302">
    <property type="term" value="P:double-strand break repair"/>
    <property type="evidence" value="ECO:0007669"/>
    <property type="project" value="TreeGrafter"/>
</dbReference>
<dbReference type="GO" id="GO:0070192">
    <property type="term" value="P:chromosome organization involved in meiotic cell cycle"/>
    <property type="evidence" value="ECO:0007669"/>
    <property type="project" value="TreeGrafter"/>
</dbReference>
<protein>
    <submittedName>
        <fullName evidence="1">DNA repair protein RAD50</fullName>
    </submittedName>
</protein>
<dbReference type="Proteomes" id="UP000247409">
    <property type="component" value="Unassembled WGS sequence"/>
</dbReference>
<comment type="caution">
    <text evidence="1">The sequence shown here is derived from an EMBL/GenBank/DDBJ whole genome shotgun (WGS) entry which is preliminary data.</text>
</comment>
<dbReference type="GO" id="GO:0000794">
    <property type="term" value="C:condensed nuclear chromosome"/>
    <property type="evidence" value="ECO:0007669"/>
    <property type="project" value="TreeGrafter"/>
</dbReference>
<reference evidence="1 2" key="1">
    <citation type="journal article" date="2018" name="Mol. Biol. Evol.">
        <title>Analysis of the draft genome of the red seaweed Gracilariopsis chorda provides insights into genome size evolution in Rhodophyta.</title>
        <authorList>
            <person name="Lee J."/>
            <person name="Yang E.C."/>
            <person name="Graf L."/>
            <person name="Yang J.H."/>
            <person name="Qiu H."/>
            <person name="Zel Zion U."/>
            <person name="Chan C.X."/>
            <person name="Stephens T.G."/>
            <person name="Weber A.P.M."/>
            <person name="Boo G.H."/>
            <person name="Boo S.M."/>
            <person name="Kim K.M."/>
            <person name="Shin Y."/>
            <person name="Jung M."/>
            <person name="Lee S.J."/>
            <person name="Yim H.S."/>
            <person name="Lee J.H."/>
            <person name="Bhattacharya D."/>
            <person name="Yoon H.S."/>
        </authorList>
    </citation>
    <scope>NUCLEOTIDE SEQUENCE [LARGE SCALE GENOMIC DNA]</scope>
    <source>
        <strain evidence="1 2">SKKU-2015</strain>
        <tissue evidence="1">Whole body</tissue>
    </source>
</reference>
<dbReference type="GO" id="GO:0007004">
    <property type="term" value="P:telomere maintenance via telomerase"/>
    <property type="evidence" value="ECO:0007669"/>
    <property type="project" value="TreeGrafter"/>
</dbReference>
<dbReference type="STRING" id="448386.A0A2V3IQF4"/>
<dbReference type="AlphaFoldDB" id="A0A2V3IQF4"/>
<dbReference type="GO" id="GO:0003691">
    <property type="term" value="F:double-stranded telomeric DNA binding"/>
    <property type="evidence" value="ECO:0007669"/>
    <property type="project" value="TreeGrafter"/>
</dbReference>
<proteinExistence type="predicted"/>
<sequence length="181" mass="20477">MSNNACGDKSIVSRQFQLTMKRGPGGSGYNREFKTLDRTLKRMGRDDPGSTSSYKCADTNALLPQLMCHAKPVLKNVIFLREEDSMWPLKDPKNVKDTLNDLSPATRYTKALESIRKFERDQTAGVKGVSVELVHGKEKVVTLGKIRSELDEIRVRHDEFSNRIDVLTVEIAELPERIRSV</sequence>
<evidence type="ECO:0000313" key="2">
    <source>
        <dbReference type="Proteomes" id="UP000247409"/>
    </source>
</evidence>
<gene>
    <name evidence="1" type="ORF">BWQ96_05945</name>
</gene>
<dbReference type="PANTHER" id="PTHR18867:SF12">
    <property type="entry name" value="DNA REPAIR PROTEIN RAD50"/>
    <property type="match status" value="1"/>
</dbReference>
<evidence type="ECO:0000313" key="1">
    <source>
        <dbReference type="EMBL" id="PXF44318.1"/>
    </source>
</evidence>
<dbReference type="GO" id="GO:0051880">
    <property type="term" value="F:G-quadruplex DNA binding"/>
    <property type="evidence" value="ECO:0007669"/>
    <property type="project" value="TreeGrafter"/>
</dbReference>
<dbReference type="GO" id="GO:0030870">
    <property type="term" value="C:Mre11 complex"/>
    <property type="evidence" value="ECO:0007669"/>
    <property type="project" value="TreeGrafter"/>
</dbReference>
<dbReference type="EMBL" id="NBIV01000095">
    <property type="protein sequence ID" value="PXF44318.1"/>
    <property type="molecule type" value="Genomic_DNA"/>
</dbReference>
<keyword evidence="2" id="KW-1185">Reference proteome</keyword>
<organism evidence="1 2">
    <name type="scientific">Gracilariopsis chorda</name>
    <dbReference type="NCBI Taxonomy" id="448386"/>
    <lineage>
        <taxon>Eukaryota</taxon>
        <taxon>Rhodophyta</taxon>
        <taxon>Florideophyceae</taxon>
        <taxon>Rhodymeniophycidae</taxon>
        <taxon>Gracilariales</taxon>
        <taxon>Gracilariaceae</taxon>
        <taxon>Gracilariopsis</taxon>
    </lineage>
</organism>
<dbReference type="GO" id="GO:0043047">
    <property type="term" value="F:single-stranded telomeric DNA binding"/>
    <property type="evidence" value="ECO:0007669"/>
    <property type="project" value="TreeGrafter"/>
</dbReference>
<dbReference type="PANTHER" id="PTHR18867">
    <property type="entry name" value="RAD50"/>
    <property type="match status" value="1"/>
</dbReference>
<accession>A0A2V3IQF4</accession>
<dbReference type="OrthoDB" id="18797at2759"/>
<dbReference type="GO" id="GO:0000722">
    <property type="term" value="P:telomere maintenance via recombination"/>
    <property type="evidence" value="ECO:0007669"/>
    <property type="project" value="TreeGrafter"/>
</dbReference>